<dbReference type="InParanoid" id="A0A0C3AI25"/>
<evidence type="ECO:0000313" key="2">
    <source>
        <dbReference type="EMBL" id="KIM73463.1"/>
    </source>
</evidence>
<feature type="region of interest" description="Disordered" evidence="1">
    <location>
        <begin position="68"/>
        <end position="142"/>
    </location>
</feature>
<dbReference type="Proteomes" id="UP000054166">
    <property type="component" value="Unassembled WGS sequence"/>
</dbReference>
<proteinExistence type="predicted"/>
<sequence>METLRKSSKLYAAMSTGGQAPKRRTKQLIEEATPKEASDSTLDESEEDKSTILSSVEGQLDQTLLVAFRTPVTPRRTSKRDVVPKDPIVMPSKPSKRAHESPGTPSGDEKALSVPDTPSPTKLRTKPSICVQPGSVLDDDDNGWIDTGLALNTKGHGVKNEDSNKFDTILSAKKSKAHVKKDEIDNGDTSKAVESDDDLQYWSQVEEPPLTEISETDAGNSNAVQNIAKAKGKGKSSIIPVPIEDDDRVGDSDNGLSQHEMDTKFFLAGKKASIAAIVALNPGDGTFCLYGEEKYIPEPNTCKVIGSSSKSKLRNRKEDDSSEEEPTQLGPGTIYHADVYVTSESCPAVCGVDDPSAHDPLVAYDNLPNLIGGNEWRTWAWTIGPGWVRPSGWSQQCPSMSMRKTIHLIQFVSHAGFMNPSRVNPSVIGRSSNNYLVVPGTQQGYINFVTCIMVTDSSLTRERLIFEQPRKLLAGIPHDVEFQCMVTVINMAFRIKSADVELHNNALTFYSGRESSGFGGGRGSSSPAKNPTSMFAPQGVSSVSNTLSMFKNLRAVHPPSHNFTVLDGCTKKFNLEEDLTRLDQVLPPFRNEVPVGSFAWVGYTVNKYSMPSKPNSLSLNLMWAVVVGTE</sequence>
<protein>
    <submittedName>
        <fullName evidence="2">Uncharacterized protein</fullName>
    </submittedName>
</protein>
<dbReference type="OrthoDB" id="3067694at2759"/>
<dbReference type="EMBL" id="KN833081">
    <property type="protein sequence ID" value="KIM73463.1"/>
    <property type="molecule type" value="Genomic_DNA"/>
</dbReference>
<keyword evidence="3" id="KW-1185">Reference proteome</keyword>
<evidence type="ECO:0000313" key="3">
    <source>
        <dbReference type="Proteomes" id="UP000054166"/>
    </source>
</evidence>
<organism evidence="2 3">
    <name type="scientific">Piloderma croceum (strain F 1598)</name>
    <dbReference type="NCBI Taxonomy" id="765440"/>
    <lineage>
        <taxon>Eukaryota</taxon>
        <taxon>Fungi</taxon>
        <taxon>Dikarya</taxon>
        <taxon>Basidiomycota</taxon>
        <taxon>Agaricomycotina</taxon>
        <taxon>Agaricomycetes</taxon>
        <taxon>Agaricomycetidae</taxon>
        <taxon>Atheliales</taxon>
        <taxon>Atheliaceae</taxon>
        <taxon>Piloderma</taxon>
    </lineage>
</organism>
<accession>A0A0C3AI25</accession>
<feature type="region of interest" description="Disordered" evidence="1">
    <location>
        <begin position="1"/>
        <end position="56"/>
    </location>
</feature>
<evidence type="ECO:0000256" key="1">
    <source>
        <dbReference type="SAM" id="MobiDB-lite"/>
    </source>
</evidence>
<reference evidence="3" key="2">
    <citation type="submission" date="2015-01" db="EMBL/GenBank/DDBJ databases">
        <title>Evolutionary Origins and Diversification of the Mycorrhizal Mutualists.</title>
        <authorList>
            <consortium name="DOE Joint Genome Institute"/>
            <consortium name="Mycorrhizal Genomics Consortium"/>
            <person name="Kohler A."/>
            <person name="Kuo A."/>
            <person name="Nagy L.G."/>
            <person name="Floudas D."/>
            <person name="Copeland A."/>
            <person name="Barry K.W."/>
            <person name="Cichocki N."/>
            <person name="Veneault-Fourrey C."/>
            <person name="LaButti K."/>
            <person name="Lindquist E.A."/>
            <person name="Lipzen A."/>
            <person name="Lundell T."/>
            <person name="Morin E."/>
            <person name="Murat C."/>
            <person name="Riley R."/>
            <person name="Ohm R."/>
            <person name="Sun H."/>
            <person name="Tunlid A."/>
            <person name="Henrissat B."/>
            <person name="Grigoriev I.V."/>
            <person name="Hibbett D.S."/>
            <person name="Martin F."/>
        </authorList>
    </citation>
    <scope>NUCLEOTIDE SEQUENCE [LARGE SCALE GENOMIC DNA]</scope>
    <source>
        <strain evidence="3">F 1598</strain>
    </source>
</reference>
<reference evidence="2 3" key="1">
    <citation type="submission" date="2014-04" db="EMBL/GenBank/DDBJ databases">
        <authorList>
            <consortium name="DOE Joint Genome Institute"/>
            <person name="Kuo A."/>
            <person name="Tarkka M."/>
            <person name="Buscot F."/>
            <person name="Kohler A."/>
            <person name="Nagy L.G."/>
            <person name="Floudas D."/>
            <person name="Copeland A."/>
            <person name="Barry K.W."/>
            <person name="Cichocki N."/>
            <person name="Veneault-Fourrey C."/>
            <person name="LaButti K."/>
            <person name="Lindquist E.A."/>
            <person name="Lipzen A."/>
            <person name="Lundell T."/>
            <person name="Morin E."/>
            <person name="Murat C."/>
            <person name="Sun H."/>
            <person name="Tunlid A."/>
            <person name="Henrissat B."/>
            <person name="Grigoriev I.V."/>
            <person name="Hibbett D.S."/>
            <person name="Martin F."/>
            <person name="Nordberg H.P."/>
            <person name="Cantor M.N."/>
            <person name="Hua S.X."/>
        </authorList>
    </citation>
    <scope>NUCLEOTIDE SEQUENCE [LARGE SCALE GENOMIC DNA]</scope>
    <source>
        <strain evidence="2 3">F 1598</strain>
    </source>
</reference>
<feature type="compositionally biased region" description="Basic and acidic residues" evidence="1">
    <location>
        <begin position="27"/>
        <end position="38"/>
    </location>
</feature>
<feature type="region of interest" description="Disordered" evidence="1">
    <location>
        <begin position="306"/>
        <end position="331"/>
    </location>
</feature>
<name>A0A0C3AI25_PILCF</name>
<gene>
    <name evidence="2" type="ORF">PILCRDRAFT_15204</name>
</gene>
<dbReference type="HOGENOM" id="CLU_434186_0_0_1"/>
<dbReference type="STRING" id="765440.A0A0C3AI25"/>
<dbReference type="AlphaFoldDB" id="A0A0C3AI25"/>